<keyword evidence="8" id="KW-1185">Reference proteome</keyword>
<dbReference type="GO" id="GO:0016620">
    <property type="term" value="F:oxidoreductase activity, acting on the aldehyde or oxo group of donors, NAD or NADP as acceptor"/>
    <property type="evidence" value="ECO:0007669"/>
    <property type="project" value="InterPro"/>
</dbReference>
<dbReference type="OrthoDB" id="3802174at2"/>
<evidence type="ECO:0000256" key="2">
    <source>
        <dbReference type="ARBA" id="ARBA00023002"/>
    </source>
</evidence>
<feature type="active site" evidence="3">
    <location>
        <position position="271"/>
    </location>
</feature>
<dbReference type="PANTHER" id="PTHR11699">
    <property type="entry name" value="ALDEHYDE DEHYDROGENASE-RELATED"/>
    <property type="match status" value="1"/>
</dbReference>
<organism evidence="7 8">
    <name type="scientific">Allonocardiopsis opalescens</name>
    <dbReference type="NCBI Taxonomy" id="1144618"/>
    <lineage>
        <taxon>Bacteria</taxon>
        <taxon>Bacillati</taxon>
        <taxon>Actinomycetota</taxon>
        <taxon>Actinomycetes</taxon>
        <taxon>Streptosporangiales</taxon>
        <taxon>Allonocardiopsis</taxon>
    </lineage>
</organism>
<evidence type="ECO:0000256" key="5">
    <source>
        <dbReference type="SAM" id="MobiDB-lite"/>
    </source>
</evidence>
<keyword evidence="2 4" id="KW-0560">Oxidoreductase</keyword>
<dbReference type="NCBIfam" id="NF006916">
    <property type="entry name" value="PRK09407.1"/>
    <property type="match status" value="1"/>
</dbReference>
<evidence type="ECO:0000313" key="7">
    <source>
        <dbReference type="EMBL" id="PRY00046.1"/>
    </source>
</evidence>
<evidence type="ECO:0000256" key="4">
    <source>
        <dbReference type="RuleBase" id="RU003345"/>
    </source>
</evidence>
<comment type="similarity">
    <text evidence="1 4">Belongs to the aldehyde dehydrogenase family.</text>
</comment>
<dbReference type="InterPro" id="IPR016163">
    <property type="entry name" value="Ald_DH_C"/>
</dbReference>
<reference evidence="7 8" key="1">
    <citation type="submission" date="2018-03" db="EMBL/GenBank/DDBJ databases">
        <title>Genomic Encyclopedia of Archaeal and Bacterial Type Strains, Phase II (KMG-II): from individual species to whole genera.</title>
        <authorList>
            <person name="Goeker M."/>
        </authorList>
    </citation>
    <scope>NUCLEOTIDE SEQUENCE [LARGE SCALE GENOMIC DNA]</scope>
    <source>
        <strain evidence="7 8">DSM 45601</strain>
    </source>
</reference>
<dbReference type="Gene3D" id="3.40.309.10">
    <property type="entry name" value="Aldehyde Dehydrogenase, Chain A, domain 2"/>
    <property type="match status" value="1"/>
</dbReference>
<evidence type="ECO:0000256" key="3">
    <source>
        <dbReference type="PROSITE-ProRule" id="PRU10007"/>
    </source>
</evidence>
<dbReference type="Pfam" id="PF00171">
    <property type="entry name" value="Aldedh"/>
    <property type="match status" value="1"/>
</dbReference>
<dbReference type="EMBL" id="PVZC01000003">
    <property type="protein sequence ID" value="PRY00046.1"/>
    <property type="molecule type" value="Genomic_DNA"/>
</dbReference>
<feature type="domain" description="Aldehyde dehydrogenase" evidence="6">
    <location>
        <begin position="43"/>
        <end position="498"/>
    </location>
</feature>
<dbReference type="PROSITE" id="PS00687">
    <property type="entry name" value="ALDEHYDE_DEHYDR_GLU"/>
    <property type="match status" value="1"/>
</dbReference>
<dbReference type="Gene3D" id="3.40.605.10">
    <property type="entry name" value="Aldehyde Dehydrogenase, Chain A, domain 1"/>
    <property type="match status" value="1"/>
</dbReference>
<comment type="caution">
    <text evidence="7">The sequence shown here is derived from an EMBL/GenBank/DDBJ whole genome shotgun (WGS) entry which is preliminary data.</text>
</comment>
<dbReference type="InterPro" id="IPR015590">
    <property type="entry name" value="Aldehyde_DH_dom"/>
</dbReference>
<evidence type="ECO:0000259" key="6">
    <source>
        <dbReference type="Pfam" id="PF00171"/>
    </source>
</evidence>
<evidence type="ECO:0000256" key="1">
    <source>
        <dbReference type="ARBA" id="ARBA00009986"/>
    </source>
</evidence>
<gene>
    <name evidence="7" type="ORF">CLV72_103656</name>
</gene>
<dbReference type="InterPro" id="IPR016162">
    <property type="entry name" value="Ald_DH_N"/>
</dbReference>
<sequence>MALDPTPHAASAPSDPGTSAREPLDRALLDRLRAKAAGGGAGTVTTTVPFTGEPLVELPLADAGDVAAAFERARRAQRAWARLAPRDRVAPFVRFHDLVLRRQHEILDIVQWETGKARKHAFEEVYDAAAGTLFSARRAPGLLARRRHPGALPLATRTYEFRRPKGVVSVITPWNYPLSLPVGDAVPALLAGNAVVAKPDTQTALATLWSIELLEEAGLPEGLWQVVLGEPAEIGGPLVEHADHIAFTGSTRSGAQVAREAAGRLKGVSLELGGKNPAVVRSDADLDWTVEGVLRGCFTNAGQLCISMERVYVHEGVYDAFVSRFVRAVESMRLGADLDFTADMGSLTYQRQLEAVERHVEDARAKGVRVLAGGRARPDLGPLFYEPTVLEGVTEEMAVCAEETFGPVVALYRVRDDDEAVEHANATGYGLNASVWTRDVPGGRRLAERLEAGTVNINDGYGAAFASYGAPMGGMKRSGLGRRHGAEGLLRYTEAQTIASQHYVPLSGPPGMRGDTYAAVLTAVQRLAKRLRIR</sequence>
<dbReference type="Proteomes" id="UP000237846">
    <property type="component" value="Unassembled WGS sequence"/>
</dbReference>
<protein>
    <submittedName>
        <fullName evidence="7">Aldehyde dehydrogenase (NAD+)/succinate-semialdehyde dehydrogenase/glutarate-semialdehyde dehydrogenase</fullName>
    </submittedName>
</protein>
<dbReference type="FunFam" id="3.40.309.10:FF:000009">
    <property type="entry name" value="Aldehyde dehydrogenase A"/>
    <property type="match status" value="1"/>
</dbReference>
<dbReference type="InterPro" id="IPR016161">
    <property type="entry name" value="Ald_DH/histidinol_DH"/>
</dbReference>
<proteinExistence type="inferred from homology"/>
<dbReference type="RefSeq" id="WP_106245261.1">
    <property type="nucleotide sequence ID" value="NZ_PVZC01000003.1"/>
</dbReference>
<feature type="region of interest" description="Disordered" evidence="5">
    <location>
        <begin position="1"/>
        <end position="22"/>
    </location>
</feature>
<evidence type="ECO:0000313" key="8">
    <source>
        <dbReference type="Proteomes" id="UP000237846"/>
    </source>
</evidence>
<dbReference type="InterPro" id="IPR029510">
    <property type="entry name" value="Ald_DH_CS_GLU"/>
</dbReference>
<accession>A0A2T0Q890</accession>
<dbReference type="SUPFAM" id="SSF53720">
    <property type="entry name" value="ALDH-like"/>
    <property type="match status" value="1"/>
</dbReference>
<name>A0A2T0Q890_9ACTN</name>
<dbReference type="AlphaFoldDB" id="A0A2T0Q890"/>